<evidence type="ECO:0000256" key="1">
    <source>
        <dbReference type="SAM" id="SignalP"/>
    </source>
</evidence>
<evidence type="ECO:0000313" key="3">
    <source>
        <dbReference type="Proteomes" id="UP000305067"/>
    </source>
</evidence>
<keyword evidence="3" id="KW-1185">Reference proteome</keyword>
<dbReference type="Proteomes" id="UP000305067">
    <property type="component" value="Unassembled WGS sequence"/>
</dbReference>
<evidence type="ECO:0000313" key="2">
    <source>
        <dbReference type="EMBL" id="TFK95543.1"/>
    </source>
</evidence>
<sequence>MSLTSSYVFTALVLLATLADVSPAPALTTVTLYVVSNSFVPTSTSPEMHRITAVDQTHRLFGVDEAGSTTYKNKYRVEDVKFTGEGDVETRALRLEQAV</sequence>
<accession>A0A5C3QAP8</accession>
<reference evidence="2 3" key="1">
    <citation type="journal article" date="2019" name="Nat. Ecol. Evol.">
        <title>Megaphylogeny resolves global patterns of mushroom evolution.</title>
        <authorList>
            <person name="Varga T."/>
            <person name="Krizsan K."/>
            <person name="Foldi C."/>
            <person name="Dima B."/>
            <person name="Sanchez-Garcia M."/>
            <person name="Sanchez-Ramirez S."/>
            <person name="Szollosi G.J."/>
            <person name="Szarkandi J.G."/>
            <person name="Papp V."/>
            <person name="Albert L."/>
            <person name="Andreopoulos W."/>
            <person name="Angelini C."/>
            <person name="Antonin V."/>
            <person name="Barry K.W."/>
            <person name="Bougher N.L."/>
            <person name="Buchanan P."/>
            <person name="Buyck B."/>
            <person name="Bense V."/>
            <person name="Catcheside P."/>
            <person name="Chovatia M."/>
            <person name="Cooper J."/>
            <person name="Damon W."/>
            <person name="Desjardin D."/>
            <person name="Finy P."/>
            <person name="Geml J."/>
            <person name="Haridas S."/>
            <person name="Hughes K."/>
            <person name="Justo A."/>
            <person name="Karasinski D."/>
            <person name="Kautmanova I."/>
            <person name="Kiss B."/>
            <person name="Kocsube S."/>
            <person name="Kotiranta H."/>
            <person name="LaButti K.M."/>
            <person name="Lechner B.E."/>
            <person name="Liimatainen K."/>
            <person name="Lipzen A."/>
            <person name="Lukacs Z."/>
            <person name="Mihaltcheva S."/>
            <person name="Morgado L.N."/>
            <person name="Niskanen T."/>
            <person name="Noordeloos M.E."/>
            <person name="Ohm R.A."/>
            <person name="Ortiz-Santana B."/>
            <person name="Ovrebo C."/>
            <person name="Racz N."/>
            <person name="Riley R."/>
            <person name="Savchenko A."/>
            <person name="Shiryaev A."/>
            <person name="Soop K."/>
            <person name="Spirin V."/>
            <person name="Szebenyi C."/>
            <person name="Tomsovsky M."/>
            <person name="Tulloss R.E."/>
            <person name="Uehling J."/>
            <person name="Grigoriev I.V."/>
            <person name="Vagvolgyi C."/>
            <person name="Papp T."/>
            <person name="Martin F.M."/>
            <person name="Miettinen O."/>
            <person name="Hibbett D.S."/>
            <person name="Nagy L.G."/>
        </authorList>
    </citation>
    <scope>NUCLEOTIDE SEQUENCE [LARGE SCALE GENOMIC DNA]</scope>
    <source>
        <strain evidence="2 3">CBS 309.79</strain>
    </source>
</reference>
<keyword evidence="1" id="KW-0732">Signal</keyword>
<feature type="signal peptide" evidence="1">
    <location>
        <begin position="1"/>
        <end position="26"/>
    </location>
</feature>
<dbReference type="AlphaFoldDB" id="A0A5C3QAP8"/>
<protein>
    <submittedName>
        <fullName evidence="2">Uncharacterized protein</fullName>
    </submittedName>
</protein>
<gene>
    <name evidence="2" type="ORF">BDV98DRAFT_577585</name>
</gene>
<proteinExistence type="predicted"/>
<name>A0A5C3QAP8_9AGAR</name>
<dbReference type="EMBL" id="ML178881">
    <property type="protein sequence ID" value="TFK95543.1"/>
    <property type="molecule type" value="Genomic_DNA"/>
</dbReference>
<feature type="chain" id="PRO_5022978846" evidence="1">
    <location>
        <begin position="27"/>
        <end position="99"/>
    </location>
</feature>
<organism evidence="2 3">
    <name type="scientific">Pterulicium gracile</name>
    <dbReference type="NCBI Taxonomy" id="1884261"/>
    <lineage>
        <taxon>Eukaryota</taxon>
        <taxon>Fungi</taxon>
        <taxon>Dikarya</taxon>
        <taxon>Basidiomycota</taxon>
        <taxon>Agaricomycotina</taxon>
        <taxon>Agaricomycetes</taxon>
        <taxon>Agaricomycetidae</taxon>
        <taxon>Agaricales</taxon>
        <taxon>Pleurotineae</taxon>
        <taxon>Pterulaceae</taxon>
        <taxon>Pterulicium</taxon>
    </lineage>
</organism>